<reference evidence="1 2" key="1">
    <citation type="submission" date="2020-12" db="EMBL/GenBank/DDBJ databases">
        <title>Concerted genomic and epigenomic changes stabilize Arabidopsis allopolyploids.</title>
        <authorList>
            <person name="Chen Z."/>
        </authorList>
    </citation>
    <scope>NUCLEOTIDE SEQUENCE [LARGE SCALE GENOMIC DNA]</scope>
    <source>
        <strain evidence="1">As9502</strain>
        <tissue evidence="1">Leaf</tissue>
    </source>
</reference>
<keyword evidence="2" id="KW-1185">Reference proteome</keyword>
<gene>
    <name evidence="1" type="ORF">ISN44_As06g042810</name>
</gene>
<evidence type="ECO:0000313" key="1">
    <source>
        <dbReference type="EMBL" id="KAG7600153.1"/>
    </source>
</evidence>
<name>A0A8T2CRA1_ARASU</name>
<accession>A0A8T2CRA1</accession>
<protein>
    <submittedName>
        <fullName evidence="1">Uncharacterized protein</fullName>
    </submittedName>
</protein>
<evidence type="ECO:0000313" key="2">
    <source>
        <dbReference type="Proteomes" id="UP000694251"/>
    </source>
</evidence>
<comment type="caution">
    <text evidence="1">The sequence shown here is derived from an EMBL/GenBank/DDBJ whole genome shotgun (WGS) entry which is preliminary data.</text>
</comment>
<dbReference type="AlphaFoldDB" id="A0A8T2CRA1"/>
<dbReference type="Proteomes" id="UP000694251">
    <property type="component" value="Chromosome 6"/>
</dbReference>
<dbReference type="EMBL" id="JAEFBJ010000006">
    <property type="protein sequence ID" value="KAG7600153.1"/>
    <property type="molecule type" value="Genomic_DNA"/>
</dbReference>
<sequence>MSSWGEAHQDLLNQFGVGNPIFRSGAAARGVNNHWRSSYPSYEEGAFSQENPWLLYRDMGSGEIRLYDVVRERIHQRMVGALEGASFLGSTLGWVVMVEGFEVDIRPYRKTAH</sequence>
<organism evidence="1 2">
    <name type="scientific">Arabidopsis suecica</name>
    <name type="common">Swedish thale-cress</name>
    <name type="synonym">Cardaminopsis suecica</name>
    <dbReference type="NCBI Taxonomy" id="45249"/>
    <lineage>
        <taxon>Eukaryota</taxon>
        <taxon>Viridiplantae</taxon>
        <taxon>Streptophyta</taxon>
        <taxon>Embryophyta</taxon>
        <taxon>Tracheophyta</taxon>
        <taxon>Spermatophyta</taxon>
        <taxon>Magnoliopsida</taxon>
        <taxon>eudicotyledons</taxon>
        <taxon>Gunneridae</taxon>
        <taxon>Pentapetalae</taxon>
        <taxon>rosids</taxon>
        <taxon>malvids</taxon>
        <taxon>Brassicales</taxon>
        <taxon>Brassicaceae</taxon>
        <taxon>Camelineae</taxon>
        <taxon>Arabidopsis</taxon>
    </lineage>
</organism>
<proteinExistence type="predicted"/>